<protein>
    <recommendedName>
        <fullName evidence="8">Cation/H+ exchanger transmembrane domain-containing protein</fullName>
    </recommendedName>
</protein>
<evidence type="ECO:0000256" key="7">
    <source>
        <dbReference type="SAM" id="Phobius"/>
    </source>
</evidence>
<keyword evidence="4 7" id="KW-1133">Transmembrane helix</keyword>
<dbReference type="PANTHER" id="PTHR31102">
    <property type="match status" value="1"/>
</dbReference>
<evidence type="ECO:0000256" key="6">
    <source>
        <dbReference type="SAM" id="MobiDB-lite"/>
    </source>
</evidence>
<feature type="transmembrane region" description="Helical" evidence="7">
    <location>
        <begin position="492"/>
        <end position="508"/>
    </location>
</feature>
<reference evidence="9 10" key="1">
    <citation type="submission" date="2024-08" db="EMBL/GenBank/DDBJ databases">
        <authorList>
            <person name="Cucini C."/>
            <person name="Frati F."/>
        </authorList>
    </citation>
    <scope>NUCLEOTIDE SEQUENCE [LARGE SCALE GENOMIC DNA]</scope>
</reference>
<feature type="transmembrane region" description="Helical" evidence="7">
    <location>
        <begin position="520"/>
        <end position="539"/>
    </location>
</feature>
<comment type="subcellular location">
    <subcellularLocation>
        <location evidence="1">Membrane</location>
        <topology evidence="1">Multi-pass membrane protein</topology>
    </subcellularLocation>
</comment>
<dbReference type="EMBL" id="CAXLJM020000027">
    <property type="protein sequence ID" value="CAL8096241.1"/>
    <property type="molecule type" value="Genomic_DNA"/>
</dbReference>
<sequence>MKTENGDGVVNQGFSEDCPAESELDGLDVDINPAKGYHTSPTVDESTINIQSPSANRTQQTIHHDSFSSQPVMGIIPDKGQSSFCLDNTQAAPVNHITDKNDYEKMHETSALATTEVPSIPNGFPPNNCHESETADPIENKVKNDVVTNGAYFRDVRLSLDTSKIASGDQLYKESYCIESSYNGSTTSDTSDSCIDTCESKINNHYKLVFKYVVERPLFCFSVWAMLYIFWGTSALPGGSLYALTILEITALCLGYLAELMELPGLLGMLAAGLILRNVPYIDVATYLDSSVSTPFRGVSIVILLIRGALGVNTTNIVKFKNIVPPLVIGSCLLEAIAASVAVYLIIGFPIEWASLMGCIMSAMSGVAVLPYLATTEKYLSLKADPCSLSPNYKDVIVIARTACGLDAMIAITMAEVALGFVFGEGDAGKGLVKGIVEVLMGGAFGILWGCLAGGLLNDTSSHEKRTLAIFSCGVMSLIGFTKIGYPRAGPLAVFAGVLITTTLWRNRRVGGNNNEKLSAFFTLMWFLFQPLLFGIIGARTDFDIVDWTVVTKGLICLAISLLVRIVTAFFMTTWGKISTKERLYLCLAWLPKGTVQAALGPAALDTALAAKNLPSDVDFEDLGYKVMNISAATVIAAATIGCILLRFVGPRLLASK</sequence>
<keyword evidence="10" id="KW-1185">Reference proteome</keyword>
<comment type="caution">
    <text evidence="9">The sequence shown here is derived from an EMBL/GenBank/DDBJ whole genome shotgun (WGS) entry which is preliminary data.</text>
</comment>
<feature type="region of interest" description="Disordered" evidence="6">
    <location>
        <begin position="1"/>
        <end position="47"/>
    </location>
</feature>
<proteinExistence type="inferred from homology"/>
<feature type="transmembrane region" description="Helical" evidence="7">
    <location>
        <begin position="353"/>
        <end position="375"/>
    </location>
</feature>
<dbReference type="InterPro" id="IPR051843">
    <property type="entry name" value="CPA1_transporter"/>
</dbReference>
<comment type="similarity">
    <text evidence="2">Belongs to the monovalent cation:proton antiporter 1 (CPA1) transporter (TC 2.A.36) family.</text>
</comment>
<evidence type="ECO:0000256" key="2">
    <source>
        <dbReference type="ARBA" id="ARBA00007367"/>
    </source>
</evidence>
<dbReference type="Pfam" id="PF00999">
    <property type="entry name" value="Na_H_Exchanger"/>
    <property type="match status" value="1"/>
</dbReference>
<feature type="transmembrane region" description="Helical" evidence="7">
    <location>
        <begin position="396"/>
        <end position="423"/>
    </location>
</feature>
<evidence type="ECO:0000256" key="3">
    <source>
        <dbReference type="ARBA" id="ARBA00022692"/>
    </source>
</evidence>
<feature type="transmembrane region" description="Helical" evidence="7">
    <location>
        <begin position="324"/>
        <end position="347"/>
    </location>
</feature>
<dbReference type="PANTHER" id="PTHR31102:SF1">
    <property type="entry name" value="CATION_H+ EXCHANGER DOMAIN-CONTAINING PROTEIN"/>
    <property type="match status" value="1"/>
</dbReference>
<dbReference type="Proteomes" id="UP001642540">
    <property type="component" value="Unassembled WGS sequence"/>
</dbReference>
<organism evidence="9 10">
    <name type="scientific">Orchesella dallaii</name>
    <dbReference type="NCBI Taxonomy" id="48710"/>
    <lineage>
        <taxon>Eukaryota</taxon>
        <taxon>Metazoa</taxon>
        <taxon>Ecdysozoa</taxon>
        <taxon>Arthropoda</taxon>
        <taxon>Hexapoda</taxon>
        <taxon>Collembola</taxon>
        <taxon>Entomobryomorpha</taxon>
        <taxon>Entomobryoidea</taxon>
        <taxon>Orchesellidae</taxon>
        <taxon>Orchesellinae</taxon>
        <taxon>Orchesella</taxon>
    </lineage>
</organism>
<feature type="domain" description="Cation/H+ exchanger transmembrane" evidence="8">
    <location>
        <begin position="250"/>
        <end position="622"/>
    </location>
</feature>
<feature type="transmembrane region" description="Helical" evidence="7">
    <location>
        <begin position="551"/>
        <end position="572"/>
    </location>
</feature>
<evidence type="ECO:0000313" key="9">
    <source>
        <dbReference type="EMBL" id="CAL8096241.1"/>
    </source>
</evidence>
<evidence type="ECO:0000256" key="4">
    <source>
        <dbReference type="ARBA" id="ARBA00022989"/>
    </source>
</evidence>
<evidence type="ECO:0000256" key="5">
    <source>
        <dbReference type="ARBA" id="ARBA00023136"/>
    </source>
</evidence>
<feature type="transmembrane region" description="Helical" evidence="7">
    <location>
        <begin position="625"/>
        <end position="649"/>
    </location>
</feature>
<feature type="compositionally biased region" description="Acidic residues" evidence="6">
    <location>
        <begin position="18"/>
        <end position="28"/>
    </location>
</feature>
<evidence type="ECO:0000256" key="1">
    <source>
        <dbReference type="ARBA" id="ARBA00004141"/>
    </source>
</evidence>
<keyword evidence="3 7" id="KW-0812">Transmembrane</keyword>
<dbReference type="InterPro" id="IPR006153">
    <property type="entry name" value="Cation/H_exchanger_TM"/>
</dbReference>
<keyword evidence="5 7" id="KW-0472">Membrane</keyword>
<name>A0ABP1QB00_9HEXA</name>
<accession>A0ABP1QB00</accession>
<feature type="transmembrane region" description="Helical" evidence="7">
    <location>
        <begin position="435"/>
        <end position="456"/>
    </location>
</feature>
<evidence type="ECO:0000313" key="10">
    <source>
        <dbReference type="Proteomes" id="UP001642540"/>
    </source>
</evidence>
<evidence type="ECO:0000259" key="8">
    <source>
        <dbReference type="Pfam" id="PF00999"/>
    </source>
</evidence>
<gene>
    <name evidence="9" type="ORF">ODALV1_LOCUS9308</name>
</gene>
<feature type="transmembrane region" description="Helical" evidence="7">
    <location>
        <begin position="294"/>
        <end position="312"/>
    </location>
</feature>
<feature type="transmembrane region" description="Helical" evidence="7">
    <location>
        <begin position="265"/>
        <end position="282"/>
    </location>
</feature>